<evidence type="ECO:0000313" key="2">
    <source>
        <dbReference type="EMBL" id="OGZ27387.1"/>
    </source>
</evidence>
<dbReference type="NCBIfam" id="TIGR00738">
    <property type="entry name" value="rrf2_super"/>
    <property type="match status" value="1"/>
</dbReference>
<dbReference type="GO" id="GO:0003677">
    <property type="term" value="F:DNA binding"/>
    <property type="evidence" value="ECO:0007669"/>
    <property type="project" value="UniProtKB-KW"/>
</dbReference>
<gene>
    <name evidence="2" type="ORF">A2365_02845</name>
</gene>
<accession>A0A1G2ENQ8</accession>
<dbReference type="PROSITE" id="PS51197">
    <property type="entry name" value="HTH_RRF2_2"/>
    <property type="match status" value="1"/>
</dbReference>
<dbReference type="EMBL" id="MHMM01000006">
    <property type="protein sequence ID" value="OGZ27387.1"/>
    <property type="molecule type" value="Genomic_DNA"/>
</dbReference>
<dbReference type="Proteomes" id="UP000177740">
    <property type="component" value="Unassembled WGS sequence"/>
</dbReference>
<keyword evidence="1" id="KW-0238">DNA-binding</keyword>
<dbReference type="InterPro" id="IPR000944">
    <property type="entry name" value="Tscrpt_reg_Rrf2"/>
</dbReference>
<evidence type="ECO:0008006" key="4">
    <source>
        <dbReference type="Google" id="ProtNLM"/>
    </source>
</evidence>
<dbReference type="PANTHER" id="PTHR33221:SF5">
    <property type="entry name" value="HTH-TYPE TRANSCRIPTIONAL REGULATOR ISCR"/>
    <property type="match status" value="1"/>
</dbReference>
<name>A0A1G2ENQ8_9BACT</name>
<dbReference type="AlphaFoldDB" id="A0A1G2ENQ8"/>
<proteinExistence type="predicted"/>
<protein>
    <recommendedName>
        <fullName evidence="4">Rrf2 family transcriptional regulator</fullName>
    </recommendedName>
</protein>
<reference evidence="2 3" key="1">
    <citation type="journal article" date="2016" name="Nat. Commun.">
        <title>Thousands of microbial genomes shed light on interconnected biogeochemical processes in an aquifer system.</title>
        <authorList>
            <person name="Anantharaman K."/>
            <person name="Brown C.T."/>
            <person name="Hug L.A."/>
            <person name="Sharon I."/>
            <person name="Castelle C.J."/>
            <person name="Probst A.J."/>
            <person name="Thomas B.C."/>
            <person name="Singh A."/>
            <person name="Wilkins M.J."/>
            <person name="Karaoz U."/>
            <person name="Brodie E.L."/>
            <person name="Williams K.H."/>
            <person name="Hubbard S.S."/>
            <person name="Banfield J.F."/>
        </authorList>
    </citation>
    <scope>NUCLEOTIDE SEQUENCE [LARGE SCALE GENOMIC DNA]</scope>
</reference>
<dbReference type="STRING" id="1801677.A2365_02845"/>
<sequence>MRISKKTQYGLRAMIHIAKNGKKSLKEIAKAENISVDFLEKILKDLQSNGLLVSKKGSSGGYSLARKPEKIYAGEIVETLEGIVPVECEGCQMARICSSKNIWDDVKDSLQETLYSKTLKDLIK</sequence>
<dbReference type="GO" id="GO:0003700">
    <property type="term" value="F:DNA-binding transcription factor activity"/>
    <property type="evidence" value="ECO:0007669"/>
    <property type="project" value="TreeGrafter"/>
</dbReference>
<comment type="caution">
    <text evidence="2">The sequence shown here is derived from an EMBL/GenBank/DDBJ whole genome shotgun (WGS) entry which is preliminary data.</text>
</comment>
<dbReference type="GO" id="GO:0005829">
    <property type="term" value="C:cytosol"/>
    <property type="evidence" value="ECO:0007669"/>
    <property type="project" value="TreeGrafter"/>
</dbReference>
<dbReference type="InterPro" id="IPR036390">
    <property type="entry name" value="WH_DNA-bd_sf"/>
</dbReference>
<dbReference type="PANTHER" id="PTHR33221">
    <property type="entry name" value="WINGED HELIX-TURN-HELIX TRANSCRIPTIONAL REGULATOR, RRF2 FAMILY"/>
    <property type="match status" value="1"/>
</dbReference>
<evidence type="ECO:0000313" key="3">
    <source>
        <dbReference type="Proteomes" id="UP000177740"/>
    </source>
</evidence>
<dbReference type="SUPFAM" id="SSF46785">
    <property type="entry name" value="Winged helix' DNA-binding domain"/>
    <property type="match status" value="1"/>
</dbReference>
<dbReference type="Gene3D" id="1.10.10.10">
    <property type="entry name" value="Winged helix-like DNA-binding domain superfamily/Winged helix DNA-binding domain"/>
    <property type="match status" value="1"/>
</dbReference>
<evidence type="ECO:0000256" key="1">
    <source>
        <dbReference type="ARBA" id="ARBA00023125"/>
    </source>
</evidence>
<dbReference type="Pfam" id="PF02082">
    <property type="entry name" value="Rrf2"/>
    <property type="match status" value="1"/>
</dbReference>
<organism evidence="2 3">
    <name type="scientific">Candidatus Nealsonbacteria bacterium RIFOXYB1_FULL_40_15</name>
    <dbReference type="NCBI Taxonomy" id="1801677"/>
    <lineage>
        <taxon>Bacteria</taxon>
        <taxon>Candidatus Nealsoniibacteriota</taxon>
    </lineage>
</organism>
<dbReference type="InterPro" id="IPR036388">
    <property type="entry name" value="WH-like_DNA-bd_sf"/>
</dbReference>
<dbReference type="PROSITE" id="PS01332">
    <property type="entry name" value="HTH_RRF2_1"/>
    <property type="match status" value="1"/>
</dbReference>
<dbReference type="InterPro" id="IPR030489">
    <property type="entry name" value="TR_Rrf2-type_CS"/>
</dbReference>